<sequence>MLNVITVEFDSALPTVKPPTFLDVGVSQAYLPWEQRLDVLLHTPQATANLIEESIWDAVNHTLIPELEGLPFVEIYTESGQYVASTIDLPHRLGTGYLLKNKHARLDDQRFREALRQRIRDQGIYKAVFTLCPMSIVLGSFYTHIAGIYRIPRVLSGEFVAENAVSMPTGGAVHDPVSARGRGVKTEHMFAIEKDKKKGGEKDKAIQKPSEAGLGNIVYVRESFKAERYIGRFVIDTRLVDKSNLDAKAKHLIQILSEYLVRRLLSDAVTLRTECYLIPKAEKLLKPLAELNTLEQQVKEAIGECSDLFSKVRVVVPNDQVQFAEEEDGTSATE</sequence>
<dbReference type="Proteomes" id="UP001464891">
    <property type="component" value="Unassembled WGS sequence"/>
</dbReference>
<dbReference type="RefSeq" id="WP_190440637.1">
    <property type="nucleotide sequence ID" value="NZ_JAMPKM010000015.1"/>
</dbReference>
<dbReference type="InterPro" id="IPR013403">
    <property type="entry name" value="CRISPR-assoc_prot_Csb1/Cas7u"/>
</dbReference>
<proteinExistence type="predicted"/>
<dbReference type="Pfam" id="PF09617">
    <property type="entry name" value="Cas_GSU0053"/>
    <property type="match status" value="1"/>
</dbReference>
<accession>A0ABV0JD79</accession>
<evidence type="ECO:0000313" key="1">
    <source>
        <dbReference type="EMBL" id="MEP0819604.1"/>
    </source>
</evidence>
<comment type="caution">
    <text evidence="1">The sequence shown here is derived from an EMBL/GenBank/DDBJ whole genome shotgun (WGS) entry which is preliminary data.</text>
</comment>
<organism evidence="1 2">
    <name type="scientific">Trichocoleus desertorum GB2-A4</name>
    <dbReference type="NCBI Taxonomy" id="2933944"/>
    <lineage>
        <taxon>Bacteria</taxon>
        <taxon>Bacillati</taxon>
        <taxon>Cyanobacteriota</taxon>
        <taxon>Cyanophyceae</taxon>
        <taxon>Leptolyngbyales</taxon>
        <taxon>Trichocoleusaceae</taxon>
        <taxon>Trichocoleus</taxon>
    </lineage>
</organism>
<dbReference type="EMBL" id="JAMPKM010000015">
    <property type="protein sequence ID" value="MEP0819604.1"/>
    <property type="molecule type" value="Genomic_DNA"/>
</dbReference>
<gene>
    <name evidence="1" type="primary">cas7u</name>
    <name evidence="1" type="ORF">NC998_21120</name>
</gene>
<evidence type="ECO:0000313" key="2">
    <source>
        <dbReference type="Proteomes" id="UP001464891"/>
    </source>
</evidence>
<name>A0ABV0JD79_9CYAN</name>
<keyword evidence="2" id="KW-1185">Reference proteome</keyword>
<reference evidence="1 2" key="1">
    <citation type="submission" date="2022-04" db="EMBL/GenBank/DDBJ databases">
        <title>Positive selection, recombination, and allopatry shape intraspecific diversity of widespread and dominant cyanobacteria.</title>
        <authorList>
            <person name="Wei J."/>
            <person name="Shu W."/>
            <person name="Hu C."/>
        </authorList>
    </citation>
    <scope>NUCLEOTIDE SEQUENCE [LARGE SCALE GENOMIC DNA]</scope>
    <source>
        <strain evidence="1 2">GB2-A4</strain>
    </source>
</reference>
<protein>
    <submittedName>
        <fullName evidence="1">Type I-U CRISPR-associated RAMP protein Csb1/Cas7u</fullName>
    </submittedName>
</protein>
<dbReference type="NCBIfam" id="TIGR02570">
    <property type="entry name" value="cas7_GSU0053"/>
    <property type="match status" value="1"/>
</dbReference>